<organism evidence="1 2">
    <name type="scientific">Rhizophagus irregularis</name>
    <dbReference type="NCBI Taxonomy" id="588596"/>
    <lineage>
        <taxon>Eukaryota</taxon>
        <taxon>Fungi</taxon>
        <taxon>Fungi incertae sedis</taxon>
        <taxon>Mucoromycota</taxon>
        <taxon>Glomeromycotina</taxon>
        <taxon>Glomeromycetes</taxon>
        <taxon>Glomerales</taxon>
        <taxon>Glomeraceae</taxon>
        <taxon>Rhizophagus</taxon>
    </lineage>
</organism>
<dbReference type="VEuPathDB" id="FungiDB:RhiirA1_479998"/>
<gene>
    <name evidence="1" type="ORF">RhiirA5_446460</name>
</gene>
<sequence>TKNGQQYCRFGFPKDNVEYSFIHKNDRGQPELITLRNNPYVNSYNHVQLQGWRANVDLKPVLNIHAALHDSSGSSLPSFQRLLLHTVLKHNYSA</sequence>
<comment type="caution">
    <text evidence="1">The sequence shown here is derived from an EMBL/GenBank/DDBJ whole genome shotgun (WGS) entry which is preliminary data.</text>
</comment>
<protein>
    <submittedName>
        <fullName evidence="1">Uncharacterized protein</fullName>
    </submittedName>
</protein>
<name>A0A2N0NBX3_9GLOM</name>
<dbReference type="EMBL" id="LLXJ01012736">
    <property type="protein sequence ID" value="PKB92019.1"/>
    <property type="molecule type" value="Genomic_DNA"/>
</dbReference>
<proteinExistence type="predicted"/>
<accession>A0A2N0NBX3</accession>
<dbReference type="AlphaFoldDB" id="A0A2N0NBX3"/>
<evidence type="ECO:0000313" key="1">
    <source>
        <dbReference type="EMBL" id="PKB92019.1"/>
    </source>
</evidence>
<evidence type="ECO:0000313" key="2">
    <source>
        <dbReference type="Proteomes" id="UP000232722"/>
    </source>
</evidence>
<feature type="non-terminal residue" evidence="1">
    <location>
        <position position="1"/>
    </location>
</feature>
<dbReference type="Proteomes" id="UP000232722">
    <property type="component" value="Unassembled WGS sequence"/>
</dbReference>
<reference evidence="1 2" key="2">
    <citation type="submission" date="2017-09" db="EMBL/GenBank/DDBJ databases">
        <title>Extensive intraspecific genome diversity in a model arbuscular mycorrhizal fungus.</title>
        <authorList>
            <person name="Chen E.C."/>
            <person name="Morin E."/>
            <person name="Beaudet D."/>
            <person name="Noel J."/>
            <person name="Ndikumana S."/>
            <person name="Charron P."/>
            <person name="St-Onge C."/>
            <person name="Giorgi J."/>
            <person name="Grigoriev I.V."/>
            <person name="Roux C."/>
            <person name="Martin F.M."/>
            <person name="Corradi N."/>
        </authorList>
    </citation>
    <scope>NUCLEOTIDE SEQUENCE [LARGE SCALE GENOMIC DNA]</scope>
    <source>
        <strain evidence="1 2">A5</strain>
    </source>
</reference>
<reference evidence="1 2" key="1">
    <citation type="submission" date="2016-04" db="EMBL/GenBank/DDBJ databases">
        <title>Genome analyses suggest a sexual origin of heterokaryosis in a supposedly ancient asexual fungus.</title>
        <authorList>
            <person name="Ropars J."/>
            <person name="Sedzielewska K."/>
            <person name="Noel J."/>
            <person name="Charron P."/>
            <person name="Farinelli L."/>
            <person name="Marton T."/>
            <person name="Kruger M."/>
            <person name="Pelin A."/>
            <person name="Brachmann A."/>
            <person name="Corradi N."/>
        </authorList>
    </citation>
    <scope>NUCLEOTIDE SEQUENCE [LARGE SCALE GENOMIC DNA]</scope>
    <source>
        <strain evidence="1 2">A5</strain>
    </source>
</reference>